<evidence type="ECO:0000256" key="4">
    <source>
        <dbReference type="SAM" id="SignalP"/>
    </source>
</evidence>
<dbReference type="FunFam" id="3.30.20.10:FF:000001">
    <property type="entry name" value="Endochitinase (Chitinase)"/>
    <property type="match status" value="1"/>
</dbReference>
<dbReference type="GO" id="GO:0005975">
    <property type="term" value="P:carbohydrate metabolic process"/>
    <property type="evidence" value="ECO:0007669"/>
    <property type="project" value="InterPro"/>
</dbReference>
<comment type="caution">
    <text evidence="6">The sequence shown here is derived from an EMBL/GenBank/DDBJ whole genome shotgun (WGS) entry which is preliminary data.</text>
</comment>
<dbReference type="PIRSF" id="PIRSF001060">
    <property type="entry name" value="Endochitinase"/>
    <property type="match status" value="1"/>
</dbReference>
<accession>A0AA38G9A2</accession>
<dbReference type="Proteomes" id="UP000824469">
    <property type="component" value="Unassembled WGS sequence"/>
</dbReference>
<reference evidence="6 7" key="1">
    <citation type="journal article" date="2021" name="Nat. Plants">
        <title>The Taxus genome provides insights into paclitaxel biosynthesis.</title>
        <authorList>
            <person name="Xiong X."/>
            <person name="Gou J."/>
            <person name="Liao Q."/>
            <person name="Li Y."/>
            <person name="Zhou Q."/>
            <person name="Bi G."/>
            <person name="Li C."/>
            <person name="Du R."/>
            <person name="Wang X."/>
            <person name="Sun T."/>
            <person name="Guo L."/>
            <person name="Liang H."/>
            <person name="Lu P."/>
            <person name="Wu Y."/>
            <person name="Zhang Z."/>
            <person name="Ro D.K."/>
            <person name="Shang Y."/>
            <person name="Huang S."/>
            <person name="Yan J."/>
        </authorList>
    </citation>
    <scope>NUCLEOTIDE SEQUENCE [LARGE SCALE GENOMIC DNA]</scope>
    <source>
        <strain evidence="6">Ta-2019</strain>
    </source>
</reference>
<feature type="chain" id="PRO_5041334266" description="Glycoside hydrolase family 19 catalytic domain-containing protein" evidence="4">
    <location>
        <begin position="22"/>
        <end position="307"/>
    </location>
</feature>
<evidence type="ECO:0000313" key="7">
    <source>
        <dbReference type="Proteomes" id="UP000824469"/>
    </source>
</evidence>
<name>A0AA38G9A2_TAXCH</name>
<feature type="disulfide bond" evidence="3">
    <location>
        <begin position="257"/>
        <end position="293"/>
    </location>
</feature>
<dbReference type="PANTHER" id="PTHR22595:SF96">
    <property type="entry name" value="CHITINASE"/>
    <property type="match status" value="1"/>
</dbReference>
<dbReference type="InterPro" id="IPR023346">
    <property type="entry name" value="Lysozyme-like_dom_sf"/>
</dbReference>
<evidence type="ECO:0000256" key="3">
    <source>
        <dbReference type="PIRSR" id="PIRSR001060-2"/>
    </source>
</evidence>
<keyword evidence="4" id="KW-0732">Signal</keyword>
<evidence type="ECO:0000259" key="5">
    <source>
        <dbReference type="Pfam" id="PF00182"/>
    </source>
</evidence>
<feature type="active site" description="Proton donor" evidence="2">
    <location>
        <position position="113"/>
    </location>
</feature>
<dbReference type="Gene3D" id="3.30.20.10">
    <property type="entry name" value="Endochitinase, domain 2"/>
    <property type="match status" value="1"/>
</dbReference>
<gene>
    <name evidence="6" type="ORF">KI387_019179</name>
</gene>
<dbReference type="PANTHER" id="PTHR22595">
    <property type="entry name" value="CHITINASE-RELATED"/>
    <property type="match status" value="1"/>
</dbReference>
<dbReference type="GO" id="GO:0016998">
    <property type="term" value="P:cell wall macromolecule catabolic process"/>
    <property type="evidence" value="ECO:0007669"/>
    <property type="project" value="InterPro"/>
</dbReference>
<dbReference type="GO" id="GO:0004568">
    <property type="term" value="F:chitinase activity"/>
    <property type="evidence" value="ECO:0007669"/>
    <property type="project" value="InterPro"/>
</dbReference>
<dbReference type="CDD" id="cd00325">
    <property type="entry name" value="chitinase_GH19"/>
    <property type="match status" value="1"/>
</dbReference>
<dbReference type="InterPro" id="IPR000726">
    <property type="entry name" value="Glyco_hydro_19_cat"/>
</dbReference>
<dbReference type="Pfam" id="PF00182">
    <property type="entry name" value="Glyco_hydro_19"/>
    <property type="match status" value="1"/>
</dbReference>
<evidence type="ECO:0000256" key="2">
    <source>
        <dbReference type="PIRSR" id="PIRSR001060-1"/>
    </source>
</evidence>
<protein>
    <recommendedName>
        <fullName evidence="5">Glycoside hydrolase family 19 catalytic domain-containing protein</fullName>
    </recommendedName>
</protein>
<feature type="domain" description="Glycoside hydrolase family 19 catalytic" evidence="5">
    <location>
        <begin position="48"/>
        <end position="293"/>
    </location>
</feature>
<keyword evidence="7" id="KW-1185">Reference proteome</keyword>
<organism evidence="6 7">
    <name type="scientific">Taxus chinensis</name>
    <name type="common">Chinese yew</name>
    <name type="synonym">Taxus wallichiana var. chinensis</name>
    <dbReference type="NCBI Taxonomy" id="29808"/>
    <lineage>
        <taxon>Eukaryota</taxon>
        <taxon>Viridiplantae</taxon>
        <taxon>Streptophyta</taxon>
        <taxon>Embryophyta</taxon>
        <taxon>Tracheophyta</taxon>
        <taxon>Spermatophyta</taxon>
        <taxon>Pinopsida</taxon>
        <taxon>Pinidae</taxon>
        <taxon>Conifers II</taxon>
        <taxon>Cupressales</taxon>
        <taxon>Taxaceae</taxon>
        <taxon>Taxus</taxon>
    </lineage>
</organism>
<dbReference type="InterPro" id="IPR016283">
    <property type="entry name" value="Glyco_hydro_19"/>
</dbReference>
<feature type="disulfide bond" evidence="3">
    <location>
        <begin position="149"/>
        <end position="157"/>
    </location>
</feature>
<dbReference type="AlphaFoldDB" id="A0AA38G9A2"/>
<evidence type="ECO:0000313" key="6">
    <source>
        <dbReference type="EMBL" id="KAH9317410.1"/>
    </source>
</evidence>
<sequence>MKMMRVRVLLSFCLYGVVVFAVGKDDVEISKAACIKSAECNKTISQIFTVDDFENLFSRRNAPLAHAQDFWDYHSFITAAKNFKFEHKGFGATGGDLTQKRELAAFFAHIATETSCASLLAASAEAKSEVPFKWGLCYNQELSPDQNYCESSLVYPCAPGASYHGRGALPVYWNYNYGEIGEALKVDLLNHPEYLSENATLAFAAAMWRWMNPIKLKQPSAHQIMVGKYVPTKNDTDASRLPGFGLTINILKGEAECGATSDVKNMNNRVAHYLYFLDQLDVGRENAGDNLECSEQKVLNPSSSSSR</sequence>
<proteinExistence type="predicted"/>
<feature type="signal peptide" evidence="4">
    <location>
        <begin position="1"/>
        <end position="21"/>
    </location>
</feature>
<dbReference type="OMA" id="CCNEAIS"/>
<keyword evidence="1 3" id="KW-1015">Disulfide bond</keyword>
<dbReference type="SUPFAM" id="SSF53955">
    <property type="entry name" value="Lysozyme-like"/>
    <property type="match status" value="1"/>
</dbReference>
<dbReference type="Gene3D" id="1.10.530.10">
    <property type="match status" value="1"/>
</dbReference>
<dbReference type="GO" id="GO:0006032">
    <property type="term" value="P:chitin catabolic process"/>
    <property type="evidence" value="ECO:0007669"/>
    <property type="project" value="InterPro"/>
</dbReference>
<dbReference type="EMBL" id="JAHRHJ020000004">
    <property type="protein sequence ID" value="KAH9317410.1"/>
    <property type="molecule type" value="Genomic_DNA"/>
</dbReference>
<evidence type="ECO:0000256" key="1">
    <source>
        <dbReference type="ARBA" id="ARBA00023157"/>
    </source>
</evidence>